<name>A0ABY7JLY2_9BURK</name>
<evidence type="ECO:0000313" key="1">
    <source>
        <dbReference type="EMBL" id="WAV97781.1"/>
    </source>
</evidence>
<dbReference type="EMBL" id="CP098248">
    <property type="protein sequence ID" value="WAV97781.1"/>
    <property type="molecule type" value="Genomic_DNA"/>
</dbReference>
<organism evidence="1 2">
    <name type="scientific">Oxalobacter aliiformigenes</name>
    <dbReference type="NCBI Taxonomy" id="2946593"/>
    <lineage>
        <taxon>Bacteria</taxon>
        <taxon>Pseudomonadati</taxon>
        <taxon>Pseudomonadota</taxon>
        <taxon>Betaproteobacteria</taxon>
        <taxon>Burkholderiales</taxon>
        <taxon>Oxalobacteraceae</taxon>
        <taxon>Oxalobacter</taxon>
    </lineage>
</organism>
<sequence length="93" mass="10009">MSIVDEREIMLKKIGGTVAALVLAGSIIPAAAGTPSPEVYGFKVEKINKDDDAYRYGNLYLLTGPDGREQYIIVRDVSGAVAIVKREPARTGK</sequence>
<gene>
    <name evidence="1" type="ORF">NB645_03375</name>
</gene>
<keyword evidence="2" id="KW-1185">Reference proteome</keyword>
<evidence type="ECO:0008006" key="3">
    <source>
        <dbReference type="Google" id="ProtNLM"/>
    </source>
</evidence>
<evidence type="ECO:0000313" key="2">
    <source>
        <dbReference type="Proteomes" id="UP001164794"/>
    </source>
</evidence>
<protein>
    <recommendedName>
        <fullName evidence="3">PepSY domain-containing protein</fullName>
    </recommendedName>
</protein>
<reference evidence="1" key="1">
    <citation type="journal article" date="2022" name="Front. Microbiol.">
        <title>New perspectives on an old grouping: The genomic and phenotypic variability of Oxalobacter formigenes and the implications for calcium oxalate stone prevention.</title>
        <authorList>
            <person name="Chmiel J.A."/>
            <person name="Carr C."/>
            <person name="Stuivenberg G.A."/>
            <person name="Venema R."/>
            <person name="Chanyi R.M."/>
            <person name="Al K.F."/>
            <person name="Giguere D."/>
            <person name="Say H."/>
            <person name="Akouris P.P."/>
            <person name="Dominguez Romero S.A."/>
            <person name="Kwong A."/>
            <person name="Tai V."/>
            <person name="Koval S.F."/>
            <person name="Razvi H."/>
            <person name="Bjazevic J."/>
            <person name="Burton J.P."/>
        </authorList>
    </citation>
    <scope>NUCLEOTIDE SEQUENCE</scope>
    <source>
        <strain evidence="1">HOxNP-1</strain>
    </source>
</reference>
<dbReference type="RefSeq" id="WP_269265320.1">
    <property type="nucleotide sequence ID" value="NZ_CP098248.1"/>
</dbReference>
<proteinExistence type="predicted"/>
<accession>A0ABY7JLY2</accession>
<dbReference type="Proteomes" id="UP001164794">
    <property type="component" value="Chromosome"/>
</dbReference>